<organism evidence="1 2">
    <name type="scientific">Aldrovandia affinis</name>
    <dbReference type="NCBI Taxonomy" id="143900"/>
    <lineage>
        <taxon>Eukaryota</taxon>
        <taxon>Metazoa</taxon>
        <taxon>Chordata</taxon>
        <taxon>Craniata</taxon>
        <taxon>Vertebrata</taxon>
        <taxon>Euteleostomi</taxon>
        <taxon>Actinopterygii</taxon>
        <taxon>Neopterygii</taxon>
        <taxon>Teleostei</taxon>
        <taxon>Notacanthiformes</taxon>
        <taxon>Halosauridae</taxon>
        <taxon>Aldrovandia</taxon>
    </lineage>
</organism>
<accession>A0AAD7SMD0</accession>
<sequence length="70" mass="7764">MAVGIQQDLETHYVCGASVQLLLMLMLSMSNNLIRRSARATYSSRARASVELEEKIAGWNNSAYTDSWPG</sequence>
<reference evidence="1" key="1">
    <citation type="journal article" date="2023" name="Science">
        <title>Genome structures resolve the early diversification of teleost fishes.</title>
        <authorList>
            <person name="Parey E."/>
            <person name="Louis A."/>
            <person name="Montfort J."/>
            <person name="Bouchez O."/>
            <person name="Roques C."/>
            <person name="Iampietro C."/>
            <person name="Lluch J."/>
            <person name="Castinel A."/>
            <person name="Donnadieu C."/>
            <person name="Desvignes T."/>
            <person name="Floi Bucao C."/>
            <person name="Jouanno E."/>
            <person name="Wen M."/>
            <person name="Mejri S."/>
            <person name="Dirks R."/>
            <person name="Jansen H."/>
            <person name="Henkel C."/>
            <person name="Chen W.J."/>
            <person name="Zahm M."/>
            <person name="Cabau C."/>
            <person name="Klopp C."/>
            <person name="Thompson A.W."/>
            <person name="Robinson-Rechavi M."/>
            <person name="Braasch I."/>
            <person name="Lecointre G."/>
            <person name="Bobe J."/>
            <person name="Postlethwait J.H."/>
            <person name="Berthelot C."/>
            <person name="Roest Crollius H."/>
            <person name="Guiguen Y."/>
        </authorList>
    </citation>
    <scope>NUCLEOTIDE SEQUENCE</scope>
    <source>
        <strain evidence="1">NC1722</strain>
    </source>
</reference>
<comment type="caution">
    <text evidence="1">The sequence shown here is derived from an EMBL/GenBank/DDBJ whole genome shotgun (WGS) entry which is preliminary data.</text>
</comment>
<dbReference type="EMBL" id="JAINUG010000049">
    <property type="protein sequence ID" value="KAJ8405339.1"/>
    <property type="molecule type" value="Genomic_DNA"/>
</dbReference>
<evidence type="ECO:0000313" key="2">
    <source>
        <dbReference type="Proteomes" id="UP001221898"/>
    </source>
</evidence>
<gene>
    <name evidence="1" type="ORF">AAFF_G00323300</name>
</gene>
<name>A0AAD7SMD0_9TELE</name>
<proteinExistence type="predicted"/>
<protein>
    <submittedName>
        <fullName evidence="1">Uncharacterized protein</fullName>
    </submittedName>
</protein>
<keyword evidence="2" id="KW-1185">Reference proteome</keyword>
<dbReference type="AlphaFoldDB" id="A0AAD7SMD0"/>
<evidence type="ECO:0000313" key="1">
    <source>
        <dbReference type="EMBL" id="KAJ8405339.1"/>
    </source>
</evidence>
<dbReference type="Proteomes" id="UP001221898">
    <property type="component" value="Unassembled WGS sequence"/>
</dbReference>